<evidence type="ECO:0000256" key="9">
    <source>
        <dbReference type="HAMAP-Rule" id="MF_01987"/>
    </source>
</evidence>
<comment type="caution">
    <text evidence="9">Lacks conserved residue(s) required for the propagation of feature annotation.</text>
</comment>
<feature type="active site" description="Proton acceptor" evidence="9">
    <location>
        <position position="243"/>
    </location>
</feature>
<comment type="subcellular location">
    <subcellularLocation>
        <location evidence="9">Cytoplasm</location>
    </subcellularLocation>
</comment>
<accession>A0ABS8FVW8</accession>
<evidence type="ECO:0000313" key="11">
    <source>
        <dbReference type="EMBL" id="MCC2253719.1"/>
    </source>
</evidence>
<organism evidence="11 12">
    <name type="scientific">Ruminococcus turbiniformis</name>
    <dbReference type="NCBI Taxonomy" id="2881258"/>
    <lineage>
        <taxon>Bacteria</taxon>
        <taxon>Bacillati</taxon>
        <taxon>Bacillota</taxon>
        <taxon>Clostridia</taxon>
        <taxon>Eubacteriales</taxon>
        <taxon>Oscillospiraceae</taxon>
        <taxon>Ruminococcus</taxon>
    </lineage>
</organism>
<feature type="binding site" evidence="9">
    <location>
        <position position="237"/>
    </location>
    <ligand>
        <name>K(+)</name>
        <dbReference type="ChEBI" id="CHEBI:29103"/>
    </ligand>
</feature>
<dbReference type="PRINTS" id="PR00990">
    <property type="entry name" value="RIBOKINASE"/>
</dbReference>
<comment type="similarity">
    <text evidence="9">Belongs to the carbohydrate kinase PfkB family. Ribokinase subfamily.</text>
</comment>
<evidence type="ECO:0000256" key="3">
    <source>
        <dbReference type="ARBA" id="ARBA00022741"/>
    </source>
</evidence>
<dbReference type="InterPro" id="IPR029056">
    <property type="entry name" value="Ribokinase-like"/>
</dbReference>
<evidence type="ECO:0000313" key="12">
    <source>
        <dbReference type="Proteomes" id="UP001198151"/>
    </source>
</evidence>
<dbReference type="HAMAP" id="MF_01987">
    <property type="entry name" value="Ribokinase"/>
    <property type="match status" value="1"/>
</dbReference>
<keyword evidence="5 9" id="KW-0067">ATP-binding</keyword>
<comment type="cofactor">
    <cofactor evidence="9">
        <name>Mg(2+)</name>
        <dbReference type="ChEBI" id="CHEBI:18420"/>
    </cofactor>
    <text evidence="9">Requires a divalent cation, most likely magnesium in vivo, as an electrophilic catalyst to aid phosphoryl group transfer. It is the chelate of the metal and the nucleotide that is the actual substrate.</text>
</comment>
<comment type="activity regulation">
    <text evidence="9">Activated by a monovalent cation that binds near, but not in, the active site. The most likely occupant of the site in vivo is potassium. Ion binding induces a conformational change that may alter substrate affinity.</text>
</comment>
<dbReference type="Proteomes" id="UP001198151">
    <property type="component" value="Unassembled WGS sequence"/>
</dbReference>
<feature type="binding site" evidence="9">
    <location>
        <begin position="38"/>
        <end position="42"/>
    </location>
    <ligand>
        <name>substrate</name>
    </ligand>
</feature>
<reference evidence="11 12" key="1">
    <citation type="submission" date="2021-10" db="EMBL/GenBank/DDBJ databases">
        <title>Anaerobic single-cell dispensing facilitates the cultivation of human gut bacteria.</title>
        <authorList>
            <person name="Afrizal A."/>
        </authorList>
    </citation>
    <scope>NUCLEOTIDE SEQUENCE [LARGE SCALE GENOMIC DNA]</scope>
    <source>
        <strain evidence="11 12">CLA-AA-H200</strain>
    </source>
</reference>
<feature type="binding site" evidence="9">
    <location>
        <position position="273"/>
    </location>
    <ligand>
        <name>K(+)</name>
        <dbReference type="ChEBI" id="CHEBI:29103"/>
    </ligand>
</feature>
<keyword evidence="8 9" id="KW-0119">Carbohydrate metabolism</keyword>
<comment type="catalytic activity">
    <reaction evidence="9">
        <text>D-ribose + ATP = D-ribose 5-phosphate + ADP + H(+)</text>
        <dbReference type="Rhea" id="RHEA:13697"/>
        <dbReference type="ChEBI" id="CHEBI:15378"/>
        <dbReference type="ChEBI" id="CHEBI:30616"/>
        <dbReference type="ChEBI" id="CHEBI:47013"/>
        <dbReference type="ChEBI" id="CHEBI:78346"/>
        <dbReference type="ChEBI" id="CHEBI:456216"/>
        <dbReference type="EC" id="2.7.1.15"/>
    </reaction>
</comment>
<keyword evidence="3 9" id="KW-0547">Nucleotide-binding</keyword>
<dbReference type="PANTHER" id="PTHR10584">
    <property type="entry name" value="SUGAR KINASE"/>
    <property type="match status" value="1"/>
</dbReference>
<keyword evidence="6 9" id="KW-0460">Magnesium</keyword>
<dbReference type="SUPFAM" id="SSF53613">
    <property type="entry name" value="Ribokinase-like"/>
    <property type="match status" value="1"/>
</dbReference>
<comment type="pathway">
    <text evidence="9">Carbohydrate metabolism; D-ribose degradation; D-ribose 5-phosphate from beta-D-ribopyranose: step 2/2.</text>
</comment>
<feature type="binding site" evidence="9">
    <location>
        <begin position="10"/>
        <end position="12"/>
    </location>
    <ligand>
        <name>substrate</name>
    </ligand>
</feature>
<keyword evidence="12" id="KW-1185">Reference proteome</keyword>
<dbReference type="InterPro" id="IPR011877">
    <property type="entry name" value="Ribokinase"/>
</dbReference>
<evidence type="ECO:0000256" key="8">
    <source>
        <dbReference type="ARBA" id="ARBA00023277"/>
    </source>
</evidence>
<feature type="binding site" evidence="9">
    <location>
        <position position="239"/>
    </location>
    <ligand>
        <name>K(+)</name>
        <dbReference type="ChEBI" id="CHEBI:29103"/>
    </ligand>
</feature>
<dbReference type="InterPro" id="IPR002139">
    <property type="entry name" value="Ribo/fructo_kinase"/>
</dbReference>
<feature type="binding site" evidence="9">
    <location>
        <position position="179"/>
    </location>
    <ligand>
        <name>ATP</name>
        <dbReference type="ChEBI" id="CHEBI:30616"/>
    </ligand>
</feature>
<dbReference type="CDD" id="cd01174">
    <property type="entry name" value="ribokinase"/>
    <property type="match status" value="1"/>
</dbReference>
<sequence length="297" mass="32403">MKVLNFGSLNYDYVYTVDHMVREGETLSSEKMETFLGGKGFNQSVALSRAGIDVKHAGAVGEEGEGFLAFCRENGIDTSYIRTLPGKSGHTIIQIDRNAQNCILLYGGANQSIPEEYVDEVLEDFGEGDFVLLQNEINVTVSVVEKAYAKKMKVVLNPSPFDSALEACDMSKVSVFLMNEIEGYMMTGEKEPEKILDVMEERYPDACTVLTLGSDGVVCLSEHKRYRQEIVKVKAVDTTAAGDTFTGYFIAGLADNLDIPVILKRCVQASAIAVSRKGAAPSIPSKEEVEEASIVPP</sequence>
<feature type="binding site" evidence="9">
    <location>
        <begin position="211"/>
        <end position="216"/>
    </location>
    <ligand>
        <name>ATP</name>
        <dbReference type="ChEBI" id="CHEBI:30616"/>
    </ligand>
</feature>
<comment type="function">
    <text evidence="9">Catalyzes the phosphorylation of ribose at O-5 in a reaction requiring ATP and magnesium. The resulting D-ribose-5-phosphate can then be used either for sythesis of nucleotides, histidine, and tryptophan, or as a component of the pentose phosphate pathway.</text>
</comment>
<feature type="binding site" evidence="9">
    <location>
        <position position="136"/>
    </location>
    <ligand>
        <name>substrate</name>
    </ligand>
</feature>
<keyword evidence="7 9" id="KW-0630">Potassium</keyword>
<dbReference type="EMBL" id="JAJEQX010000005">
    <property type="protein sequence ID" value="MCC2253719.1"/>
    <property type="molecule type" value="Genomic_DNA"/>
</dbReference>
<feature type="binding site" evidence="9">
    <location>
        <position position="243"/>
    </location>
    <ligand>
        <name>substrate</name>
    </ligand>
</feature>
<dbReference type="Pfam" id="PF00294">
    <property type="entry name" value="PfkB"/>
    <property type="match status" value="1"/>
</dbReference>
<comment type="subunit">
    <text evidence="9">Homodimer.</text>
</comment>
<evidence type="ECO:0000256" key="4">
    <source>
        <dbReference type="ARBA" id="ARBA00022777"/>
    </source>
</evidence>
<evidence type="ECO:0000256" key="2">
    <source>
        <dbReference type="ARBA" id="ARBA00022723"/>
    </source>
</evidence>
<feature type="binding site" evidence="9">
    <location>
        <position position="278"/>
    </location>
    <ligand>
        <name>K(+)</name>
        <dbReference type="ChEBI" id="CHEBI:29103"/>
    </ligand>
</feature>
<keyword evidence="9" id="KW-0963">Cytoplasm</keyword>
<keyword evidence="4 9" id="KW-0418">Kinase</keyword>
<gene>
    <name evidence="9" type="primary">rbsK</name>
    <name evidence="11" type="ORF">LKD70_04585</name>
</gene>
<name>A0ABS8FVW8_9FIRM</name>
<keyword evidence="2 9" id="KW-0479">Metal-binding</keyword>
<feature type="binding site" evidence="9">
    <location>
        <begin position="242"/>
        <end position="243"/>
    </location>
    <ligand>
        <name>ATP</name>
        <dbReference type="ChEBI" id="CHEBI:30616"/>
    </ligand>
</feature>
<evidence type="ECO:0000256" key="6">
    <source>
        <dbReference type="ARBA" id="ARBA00022842"/>
    </source>
</evidence>
<feature type="binding site" evidence="9">
    <location>
        <position position="282"/>
    </location>
    <ligand>
        <name>K(+)</name>
        <dbReference type="ChEBI" id="CHEBI:29103"/>
    </ligand>
</feature>
<feature type="binding site" evidence="9">
    <location>
        <position position="276"/>
    </location>
    <ligand>
        <name>K(+)</name>
        <dbReference type="ChEBI" id="CHEBI:29103"/>
    </ligand>
</feature>
<dbReference type="InterPro" id="IPR011611">
    <property type="entry name" value="PfkB_dom"/>
</dbReference>
<evidence type="ECO:0000259" key="10">
    <source>
        <dbReference type="Pfam" id="PF00294"/>
    </source>
</evidence>
<dbReference type="RefSeq" id="WP_227706857.1">
    <property type="nucleotide sequence ID" value="NZ_JAJEQX010000005.1"/>
</dbReference>
<proteinExistence type="inferred from homology"/>
<feature type="domain" description="Carbohydrate kinase PfkB" evidence="10">
    <location>
        <begin position="3"/>
        <end position="285"/>
    </location>
</feature>
<dbReference type="PANTHER" id="PTHR10584:SF166">
    <property type="entry name" value="RIBOKINASE"/>
    <property type="match status" value="1"/>
</dbReference>
<evidence type="ECO:0000256" key="1">
    <source>
        <dbReference type="ARBA" id="ARBA00022679"/>
    </source>
</evidence>
<protein>
    <recommendedName>
        <fullName evidence="9">Ribokinase</fullName>
        <shortName evidence="9">RK</shortName>
        <ecNumber evidence="9">2.7.1.15</ecNumber>
    </recommendedName>
</protein>
<comment type="caution">
    <text evidence="11">The sequence shown here is derived from an EMBL/GenBank/DDBJ whole genome shotgun (WGS) entry which is preliminary data.</text>
</comment>
<dbReference type="EC" id="2.7.1.15" evidence="9"/>
<evidence type="ECO:0000256" key="7">
    <source>
        <dbReference type="ARBA" id="ARBA00022958"/>
    </source>
</evidence>
<dbReference type="Gene3D" id="3.40.1190.20">
    <property type="match status" value="1"/>
</dbReference>
<evidence type="ECO:0000256" key="5">
    <source>
        <dbReference type="ARBA" id="ARBA00022840"/>
    </source>
</evidence>
<keyword evidence="1 9" id="KW-0808">Transferase</keyword>